<dbReference type="Proteomes" id="UP000018817">
    <property type="component" value="Unassembled WGS sequence"/>
</dbReference>
<gene>
    <name evidence="2" type="ORF">PPTG_24957</name>
</gene>
<dbReference type="VEuPathDB" id="FungiDB:PPTG_24957"/>
<proteinExistence type="predicted"/>
<dbReference type="RefSeq" id="XP_008917279.1">
    <property type="nucleotide sequence ID" value="XM_008919031.1"/>
</dbReference>
<evidence type="ECO:0000313" key="3">
    <source>
        <dbReference type="Proteomes" id="UP000018817"/>
    </source>
</evidence>
<evidence type="ECO:0008006" key="4">
    <source>
        <dbReference type="Google" id="ProtNLM"/>
    </source>
</evidence>
<evidence type="ECO:0000256" key="1">
    <source>
        <dbReference type="SAM" id="Coils"/>
    </source>
</evidence>
<dbReference type="AlphaFoldDB" id="W2PBR0"/>
<dbReference type="GeneID" id="20193556"/>
<sequence length="68" mass="8242">MPRLIQREVLADGRWTQKLITWEPAADLQLLHLQQIIAKLESRFEKLIDRKRFMEQNFQRTARTQQAH</sequence>
<dbReference type="EMBL" id="KI670005">
    <property type="protein sequence ID" value="ETM97424.1"/>
    <property type="molecule type" value="Genomic_DNA"/>
</dbReference>
<feature type="coiled-coil region" evidence="1">
    <location>
        <begin position="30"/>
        <end position="57"/>
    </location>
</feature>
<reference evidence="3" key="1">
    <citation type="submission" date="2011-12" db="EMBL/GenBank/DDBJ databases">
        <authorList>
            <consortium name="The Broad Institute Genome Sequencing Platform"/>
            <person name="Russ C."/>
            <person name="Tyler B."/>
            <person name="Panabieres F."/>
            <person name="Shan W."/>
            <person name="Tripathy S."/>
            <person name="Grunwald N."/>
            <person name="Machado M."/>
            <person name="Young S.K."/>
            <person name="Zeng Q."/>
            <person name="Gargeya S."/>
            <person name="Fitzgerald M."/>
            <person name="Haas B."/>
            <person name="Abouelleil A."/>
            <person name="Alvarado L."/>
            <person name="Arachchi H.M."/>
            <person name="Berlin A."/>
            <person name="Chapman S.B."/>
            <person name="Gearin G."/>
            <person name="Goldberg J."/>
            <person name="Griggs A."/>
            <person name="Gujja S."/>
            <person name="Hansen M."/>
            <person name="Heiman D."/>
            <person name="Howarth C."/>
            <person name="Larimer J."/>
            <person name="Lui A."/>
            <person name="MacDonald P.J.P."/>
            <person name="McCowen C."/>
            <person name="Montmayeur A."/>
            <person name="Murphy C."/>
            <person name="Neiman D."/>
            <person name="Pearson M."/>
            <person name="Priest M."/>
            <person name="Roberts A."/>
            <person name="Saif S."/>
            <person name="Shea T."/>
            <person name="Sisk P."/>
            <person name="Stolte C."/>
            <person name="Sykes S."/>
            <person name="Wortman J."/>
            <person name="Nusbaum C."/>
            <person name="Birren B."/>
        </authorList>
    </citation>
    <scope>NUCLEOTIDE SEQUENCE [LARGE SCALE GENOMIC DNA]</scope>
    <source>
        <strain evidence="3">INRA-310</strain>
    </source>
</reference>
<evidence type="ECO:0000313" key="2">
    <source>
        <dbReference type="EMBL" id="ETM97424.1"/>
    </source>
</evidence>
<name>W2PBR0_PHYN3</name>
<organism evidence="2 3">
    <name type="scientific">Phytophthora nicotianae (strain INRA-310)</name>
    <name type="common">Phytophthora parasitica</name>
    <dbReference type="NCBI Taxonomy" id="761204"/>
    <lineage>
        <taxon>Eukaryota</taxon>
        <taxon>Sar</taxon>
        <taxon>Stramenopiles</taxon>
        <taxon>Oomycota</taxon>
        <taxon>Peronosporomycetes</taxon>
        <taxon>Peronosporales</taxon>
        <taxon>Peronosporaceae</taxon>
        <taxon>Phytophthora</taxon>
    </lineage>
</organism>
<reference evidence="2 3" key="2">
    <citation type="submission" date="2013-11" db="EMBL/GenBank/DDBJ databases">
        <title>The Genome Sequence of Phytophthora parasitica INRA-310.</title>
        <authorList>
            <consortium name="The Broad Institute Genomics Platform"/>
            <person name="Russ C."/>
            <person name="Tyler B."/>
            <person name="Panabieres F."/>
            <person name="Shan W."/>
            <person name="Tripathy S."/>
            <person name="Grunwald N."/>
            <person name="Machado M."/>
            <person name="Johnson C.S."/>
            <person name="Arredondo F."/>
            <person name="Hong C."/>
            <person name="Coffey M."/>
            <person name="Young S.K."/>
            <person name="Zeng Q."/>
            <person name="Gargeya S."/>
            <person name="Fitzgerald M."/>
            <person name="Abouelleil A."/>
            <person name="Alvarado L."/>
            <person name="Chapman S.B."/>
            <person name="Gainer-Dewar J."/>
            <person name="Goldberg J."/>
            <person name="Griggs A."/>
            <person name="Gujja S."/>
            <person name="Hansen M."/>
            <person name="Howarth C."/>
            <person name="Imamovic A."/>
            <person name="Ireland A."/>
            <person name="Larimer J."/>
            <person name="McCowan C."/>
            <person name="Murphy C."/>
            <person name="Pearson M."/>
            <person name="Poon T.W."/>
            <person name="Priest M."/>
            <person name="Roberts A."/>
            <person name="Saif S."/>
            <person name="Shea T."/>
            <person name="Sykes S."/>
            <person name="Wortman J."/>
            <person name="Nusbaum C."/>
            <person name="Birren B."/>
        </authorList>
    </citation>
    <scope>NUCLEOTIDE SEQUENCE [LARGE SCALE GENOMIC DNA]</scope>
    <source>
        <strain evidence="2 3">INRA-310</strain>
    </source>
</reference>
<keyword evidence="1" id="KW-0175">Coiled coil</keyword>
<accession>W2PBR0</accession>
<protein>
    <recommendedName>
        <fullName evidence="4">Chromo domain-containing protein</fullName>
    </recommendedName>
</protein>